<feature type="modified residue" description="4-aspartylphosphate" evidence="8">
    <location>
        <position position="57"/>
    </location>
</feature>
<dbReference type="PRINTS" id="PR00032">
    <property type="entry name" value="HTHARAC"/>
</dbReference>
<dbReference type="InterPro" id="IPR001789">
    <property type="entry name" value="Sig_transdc_resp-reg_receiver"/>
</dbReference>
<proteinExistence type="predicted"/>
<dbReference type="GO" id="GO:0043565">
    <property type="term" value="F:sequence-specific DNA binding"/>
    <property type="evidence" value="ECO:0007669"/>
    <property type="project" value="InterPro"/>
</dbReference>
<dbReference type="GO" id="GO:0000160">
    <property type="term" value="P:phosphorelay signal transduction system"/>
    <property type="evidence" value="ECO:0007669"/>
    <property type="project" value="UniProtKB-KW"/>
</dbReference>
<dbReference type="Proteomes" id="UP000246635">
    <property type="component" value="Unassembled WGS sequence"/>
</dbReference>
<evidence type="ECO:0000259" key="10">
    <source>
        <dbReference type="PROSITE" id="PS50110"/>
    </source>
</evidence>
<dbReference type="InterPro" id="IPR018060">
    <property type="entry name" value="HTH_AraC"/>
</dbReference>
<dbReference type="SMART" id="SM00448">
    <property type="entry name" value="REC"/>
    <property type="match status" value="1"/>
</dbReference>
<evidence type="ECO:0000256" key="6">
    <source>
        <dbReference type="ARBA" id="ARBA00023125"/>
    </source>
</evidence>
<dbReference type="GO" id="GO:0003700">
    <property type="term" value="F:DNA-binding transcription factor activity"/>
    <property type="evidence" value="ECO:0007669"/>
    <property type="project" value="InterPro"/>
</dbReference>
<evidence type="ECO:0000256" key="3">
    <source>
        <dbReference type="ARBA" id="ARBA00022553"/>
    </source>
</evidence>
<dbReference type="InterPro" id="IPR051552">
    <property type="entry name" value="HptR"/>
</dbReference>
<dbReference type="PANTHER" id="PTHR42713:SF3">
    <property type="entry name" value="TRANSCRIPTIONAL REGULATORY PROTEIN HPTR"/>
    <property type="match status" value="1"/>
</dbReference>
<dbReference type="SUPFAM" id="SSF46689">
    <property type="entry name" value="Homeodomain-like"/>
    <property type="match status" value="2"/>
</dbReference>
<keyword evidence="7" id="KW-0804">Transcription</keyword>
<dbReference type="OrthoDB" id="342399at2"/>
<evidence type="ECO:0000259" key="9">
    <source>
        <dbReference type="PROSITE" id="PS01124"/>
    </source>
</evidence>
<dbReference type="Pfam" id="PF00072">
    <property type="entry name" value="Response_reg"/>
    <property type="match status" value="1"/>
</dbReference>
<dbReference type="InterPro" id="IPR020449">
    <property type="entry name" value="Tscrpt_reg_AraC-type_HTH"/>
</dbReference>
<keyword evidence="5" id="KW-0805">Transcription regulation</keyword>
<evidence type="ECO:0000313" key="11">
    <source>
        <dbReference type="EMBL" id="PWV94222.1"/>
    </source>
</evidence>
<dbReference type="InterPro" id="IPR009057">
    <property type="entry name" value="Homeodomain-like_sf"/>
</dbReference>
<dbReference type="InterPro" id="IPR011006">
    <property type="entry name" value="CheY-like_superfamily"/>
</dbReference>
<evidence type="ECO:0000256" key="1">
    <source>
        <dbReference type="ARBA" id="ARBA00004496"/>
    </source>
</evidence>
<dbReference type="InterPro" id="IPR018062">
    <property type="entry name" value="HTH_AraC-typ_CS"/>
</dbReference>
<feature type="domain" description="HTH araC/xylS-type" evidence="9">
    <location>
        <begin position="415"/>
        <end position="513"/>
    </location>
</feature>
<dbReference type="CDD" id="cd17536">
    <property type="entry name" value="REC_YesN-like"/>
    <property type="match status" value="1"/>
</dbReference>
<dbReference type="PROSITE" id="PS01124">
    <property type="entry name" value="HTH_ARAC_FAMILY_2"/>
    <property type="match status" value="1"/>
</dbReference>
<feature type="domain" description="Response regulatory" evidence="10">
    <location>
        <begin position="5"/>
        <end position="122"/>
    </location>
</feature>
<keyword evidence="2" id="KW-0963">Cytoplasm</keyword>
<reference evidence="11 12" key="1">
    <citation type="submission" date="2018-05" db="EMBL/GenBank/DDBJ databases">
        <title>Genomic Encyclopedia of Type Strains, Phase III (KMG-III): the genomes of soil and plant-associated and newly described type strains.</title>
        <authorList>
            <person name="Whitman W."/>
        </authorList>
    </citation>
    <scope>NUCLEOTIDE SEQUENCE [LARGE SCALE GENOMIC DNA]</scope>
    <source>
        <strain evidence="11 12">CECT 5696</strain>
    </source>
</reference>
<protein>
    <submittedName>
        <fullName evidence="11">Two-component system response regulator YesN</fullName>
    </submittedName>
</protein>
<keyword evidence="3 8" id="KW-0597">Phosphoprotein</keyword>
<gene>
    <name evidence="11" type="ORF">DFQ01_1333</name>
</gene>
<dbReference type="PANTHER" id="PTHR42713">
    <property type="entry name" value="HISTIDINE KINASE-RELATED"/>
    <property type="match status" value="1"/>
</dbReference>
<dbReference type="SMART" id="SM00342">
    <property type="entry name" value="HTH_ARAC"/>
    <property type="match status" value="1"/>
</dbReference>
<dbReference type="Gene3D" id="3.40.50.2300">
    <property type="match status" value="1"/>
</dbReference>
<dbReference type="SUPFAM" id="SSF52172">
    <property type="entry name" value="CheY-like"/>
    <property type="match status" value="1"/>
</dbReference>
<evidence type="ECO:0000256" key="2">
    <source>
        <dbReference type="ARBA" id="ARBA00022490"/>
    </source>
</evidence>
<dbReference type="Pfam" id="PF12833">
    <property type="entry name" value="HTH_18"/>
    <property type="match status" value="1"/>
</dbReference>
<dbReference type="AlphaFoldDB" id="A0A2V2YKU0"/>
<dbReference type="PROSITE" id="PS00041">
    <property type="entry name" value="HTH_ARAC_FAMILY_1"/>
    <property type="match status" value="1"/>
</dbReference>
<accession>A0A2V2YKU0</accession>
<dbReference type="Gene3D" id="1.10.10.60">
    <property type="entry name" value="Homeodomain-like"/>
    <property type="match status" value="2"/>
</dbReference>
<keyword evidence="12" id="KW-1185">Reference proteome</keyword>
<dbReference type="EMBL" id="QGTQ01000033">
    <property type="protein sequence ID" value="PWV94222.1"/>
    <property type="molecule type" value="Genomic_DNA"/>
</dbReference>
<evidence type="ECO:0000256" key="8">
    <source>
        <dbReference type="PROSITE-ProRule" id="PRU00169"/>
    </source>
</evidence>
<dbReference type="PROSITE" id="PS50110">
    <property type="entry name" value="RESPONSE_REGULATORY"/>
    <property type="match status" value="1"/>
</dbReference>
<organism evidence="11 12">
    <name type="scientific">Paenibacillus cellulosilyticus</name>
    <dbReference type="NCBI Taxonomy" id="375489"/>
    <lineage>
        <taxon>Bacteria</taxon>
        <taxon>Bacillati</taxon>
        <taxon>Bacillota</taxon>
        <taxon>Bacilli</taxon>
        <taxon>Bacillales</taxon>
        <taxon>Paenibacillaceae</taxon>
        <taxon>Paenibacillus</taxon>
    </lineage>
</organism>
<comment type="caution">
    <text evidence="11">The sequence shown here is derived from an EMBL/GenBank/DDBJ whole genome shotgun (WGS) entry which is preliminary data.</text>
</comment>
<name>A0A2V2YKU0_9BACL</name>
<dbReference type="GO" id="GO:0005737">
    <property type="term" value="C:cytoplasm"/>
    <property type="evidence" value="ECO:0007669"/>
    <property type="project" value="UniProtKB-SubCell"/>
</dbReference>
<evidence type="ECO:0000256" key="4">
    <source>
        <dbReference type="ARBA" id="ARBA00023012"/>
    </source>
</evidence>
<evidence type="ECO:0000256" key="5">
    <source>
        <dbReference type="ARBA" id="ARBA00023015"/>
    </source>
</evidence>
<comment type="subcellular location">
    <subcellularLocation>
        <location evidence="1">Cytoplasm</location>
    </subcellularLocation>
</comment>
<evidence type="ECO:0000313" key="12">
    <source>
        <dbReference type="Proteomes" id="UP000246635"/>
    </source>
</evidence>
<keyword evidence="6" id="KW-0238">DNA-binding</keyword>
<sequence>MLMRSLLIVDDERNIRVGLKSMIDREFAGAYTFYFAADGEEALQVLDETEIDLVITDIRMPVMDGITLIQRLQERESRADVVILSGFDDFQYAKAAIRFDVKEYLLKPIVREELFRVLRRLEEEWQKKNEVADELRNTIALKAEFAITQLQNVLMHDRYRAEEVRELLGRAALCWLDEGFQVAIVRMNGGARAAERAEFMHRIDKIIGYENERRCIRFYDREERLVIITDSSTLIERLSTYMKEHPACGFQAGVSVRMSPMEAVRQGYRQAVAAVAYSVLLTAPDVIRAEELVDKSKSYKLPVEDIHKISNLLGLDREADIKRLLQHVLDIKTIMRYDISYLEGISHLLNEHVFDKVFQVYGEGSLEILKLHRTVGDIYNAPFHDYYYSVQSLLLLLNDYVRQVRSVYNDKSEMGRAISYIQERYHEDLNMAMVSNHVSLNYSYFSQAFKDHTGDTFVAYLRKLRLQRAKELLMTSDMKVYEISASVGFENVKHFTRVFKEVEGVSPLEYRAMNEALGAE</sequence>
<evidence type="ECO:0000256" key="7">
    <source>
        <dbReference type="ARBA" id="ARBA00023163"/>
    </source>
</evidence>
<keyword evidence="4" id="KW-0902">Two-component regulatory system</keyword>